<dbReference type="EMBL" id="CAUYUJ010016982">
    <property type="protein sequence ID" value="CAK0870650.1"/>
    <property type="molecule type" value="Genomic_DNA"/>
</dbReference>
<name>A0ABN9VG81_9DINO</name>
<evidence type="ECO:0000313" key="3">
    <source>
        <dbReference type="Proteomes" id="UP001189429"/>
    </source>
</evidence>
<feature type="non-terminal residue" evidence="2">
    <location>
        <position position="187"/>
    </location>
</feature>
<sequence>AGGVAQLATALKTVTESVGTLKFAGGDAIAKQFAGVTDALQEAPKQLTKSRAARLAEAAKELEYANKQYQWAFEQSEIAPRKAEKAKSALKERADAVVKAERVIEEIQQEGRPNTSQRSIFEQLLDTDADKLSPSDVQIAEVVDDAERQVLDQLQRNREFAGQLKQHLQAAKLKAEQERAEIQQACK</sequence>
<proteinExistence type="predicted"/>
<dbReference type="Proteomes" id="UP001189429">
    <property type="component" value="Unassembled WGS sequence"/>
</dbReference>
<protein>
    <submittedName>
        <fullName evidence="2">Uncharacterized protein</fullName>
    </submittedName>
</protein>
<gene>
    <name evidence="2" type="ORF">PCOR1329_LOCUS56698</name>
</gene>
<feature type="non-terminal residue" evidence="2">
    <location>
        <position position="1"/>
    </location>
</feature>
<reference evidence="2" key="1">
    <citation type="submission" date="2023-10" db="EMBL/GenBank/DDBJ databases">
        <authorList>
            <person name="Chen Y."/>
            <person name="Shah S."/>
            <person name="Dougan E. K."/>
            <person name="Thang M."/>
            <person name="Chan C."/>
        </authorList>
    </citation>
    <scope>NUCLEOTIDE SEQUENCE [LARGE SCALE GENOMIC DNA]</scope>
</reference>
<evidence type="ECO:0000313" key="2">
    <source>
        <dbReference type="EMBL" id="CAK0870650.1"/>
    </source>
</evidence>
<comment type="caution">
    <text evidence="2">The sequence shown here is derived from an EMBL/GenBank/DDBJ whole genome shotgun (WGS) entry which is preliminary data.</text>
</comment>
<accession>A0ABN9VG81</accession>
<keyword evidence="1" id="KW-0175">Coiled coil</keyword>
<evidence type="ECO:0000256" key="1">
    <source>
        <dbReference type="SAM" id="Coils"/>
    </source>
</evidence>
<organism evidence="2 3">
    <name type="scientific">Prorocentrum cordatum</name>
    <dbReference type="NCBI Taxonomy" id="2364126"/>
    <lineage>
        <taxon>Eukaryota</taxon>
        <taxon>Sar</taxon>
        <taxon>Alveolata</taxon>
        <taxon>Dinophyceae</taxon>
        <taxon>Prorocentrales</taxon>
        <taxon>Prorocentraceae</taxon>
        <taxon>Prorocentrum</taxon>
    </lineage>
</organism>
<feature type="coiled-coil region" evidence="1">
    <location>
        <begin position="151"/>
        <end position="185"/>
    </location>
</feature>
<keyword evidence="3" id="KW-1185">Reference proteome</keyword>